<organism evidence="2 3">
    <name type="scientific">Nonomuraea cavernae</name>
    <dbReference type="NCBI Taxonomy" id="2045107"/>
    <lineage>
        <taxon>Bacteria</taxon>
        <taxon>Bacillati</taxon>
        <taxon>Actinomycetota</taxon>
        <taxon>Actinomycetes</taxon>
        <taxon>Streptosporangiales</taxon>
        <taxon>Streptosporangiaceae</taxon>
        <taxon>Nonomuraea</taxon>
    </lineage>
</organism>
<accession>A0A917YTZ3</accession>
<gene>
    <name evidence="2" type="ORF">GCM10012289_14840</name>
</gene>
<dbReference type="Proteomes" id="UP000646523">
    <property type="component" value="Unassembled WGS sequence"/>
</dbReference>
<feature type="region of interest" description="Disordered" evidence="1">
    <location>
        <begin position="1"/>
        <end position="82"/>
    </location>
</feature>
<evidence type="ECO:0000313" key="3">
    <source>
        <dbReference type="Proteomes" id="UP000646523"/>
    </source>
</evidence>
<feature type="compositionally biased region" description="Basic and acidic residues" evidence="1">
    <location>
        <begin position="1"/>
        <end position="46"/>
    </location>
</feature>
<evidence type="ECO:0000313" key="2">
    <source>
        <dbReference type="EMBL" id="GGO64755.1"/>
    </source>
</evidence>
<sequence>MALSNADKDGGPESTGQDDKHKSGERLPTKRRASDRGSSPDRHAECEDGDQYDYGRGQRFSTRHAIQRSPGAVGVKDAAPAP</sequence>
<dbReference type="AlphaFoldDB" id="A0A917YTZ3"/>
<protein>
    <submittedName>
        <fullName evidence="2">Uncharacterized protein</fullName>
    </submittedName>
</protein>
<comment type="caution">
    <text evidence="2">The sequence shown here is derived from an EMBL/GenBank/DDBJ whole genome shotgun (WGS) entry which is preliminary data.</text>
</comment>
<reference evidence="2" key="2">
    <citation type="submission" date="2020-09" db="EMBL/GenBank/DDBJ databases">
        <authorList>
            <person name="Sun Q."/>
            <person name="Zhou Y."/>
        </authorList>
    </citation>
    <scope>NUCLEOTIDE SEQUENCE</scope>
    <source>
        <strain evidence="2">CGMCC 4.7368</strain>
    </source>
</reference>
<proteinExistence type="predicted"/>
<keyword evidence="3" id="KW-1185">Reference proteome</keyword>
<dbReference type="EMBL" id="BMNH01000003">
    <property type="protein sequence ID" value="GGO64755.1"/>
    <property type="molecule type" value="Genomic_DNA"/>
</dbReference>
<reference evidence="2" key="1">
    <citation type="journal article" date="2014" name="Int. J. Syst. Evol. Microbiol.">
        <title>Complete genome sequence of Corynebacterium casei LMG S-19264T (=DSM 44701T), isolated from a smear-ripened cheese.</title>
        <authorList>
            <consortium name="US DOE Joint Genome Institute (JGI-PGF)"/>
            <person name="Walter F."/>
            <person name="Albersmeier A."/>
            <person name="Kalinowski J."/>
            <person name="Ruckert C."/>
        </authorList>
    </citation>
    <scope>NUCLEOTIDE SEQUENCE</scope>
    <source>
        <strain evidence="2">CGMCC 4.7368</strain>
    </source>
</reference>
<name>A0A917YTZ3_9ACTN</name>
<evidence type="ECO:0000256" key="1">
    <source>
        <dbReference type="SAM" id="MobiDB-lite"/>
    </source>
</evidence>